<feature type="signal peptide" evidence="1">
    <location>
        <begin position="1"/>
        <end position="21"/>
    </location>
</feature>
<comment type="caution">
    <text evidence="3">The sequence shown here is derived from an EMBL/GenBank/DDBJ whole genome shotgun (WGS) entry which is preliminary data.</text>
</comment>
<keyword evidence="1" id="KW-0732">Signal</keyword>
<dbReference type="AlphaFoldDB" id="W7QMM2"/>
<dbReference type="GO" id="GO:0016787">
    <property type="term" value="F:hydrolase activity"/>
    <property type="evidence" value="ECO:0007669"/>
    <property type="project" value="UniProtKB-KW"/>
</dbReference>
<dbReference type="STRING" id="1328313.DS2_08857"/>
<feature type="chain" id="PRO_5004901502" evidence="1">
    <location>
        <begin position="22"/>
        <end position="355"/>
    </location>
</feature>
<sequence length="355" mass="40132">MFKIISVLLVGVFTMLHCVSADKVTYQSAQFAQDKFVNSEPTEQPKLSKTLAIFWRYIREKRHNASPVSSIPINTLKIADIAELTNNQVHIIKLGHSSVLLKLAGEIWLIDPVLSERVSPFSFIGPKRFHESPVDVTQLPKIDKVLISHDHYDHLDQQTIKQLAHNTEQFLVPLGVERTLKKWGVADDKISAFDWWQTTTNEVATVTFTPTQHFSGRGLFDGNQTLWGSWVIDSQHGKIFFSGDSGYFAGFKQIGDKLGPFDVTLIETGAYDKDWHDIHMTPEQSVQAHLDLRGKTMMPIHNSTFDLAFHAWSEPLTRVNQAAEDNSVTLATPIFGEVLTIGAPRQNQKWWLSVD</sequence>
<evidence type="ECO:0000313" key="3">
    <source>
        <dbReference type="EMBL" id="EWH10197.1"/>
    </source>
</evidence>
<reference evidence="3 4" key="1">
    <citation type="journal article" date="2014" name="Genome Announc.">
        <title>Draft Genome Sequence of the Agar-Degrading Bacterium Catenovulum sp. Strain DS-2, Isolated from Intestines of Haliotis diversicolor.</title>
        <authorList>
            <person name="Shan D."/>
            <person name="Li X."/>
            <person name="Gu Z."/>
            <person name="Wei G."/>
            <person name="Gao Z."/>
            <person name="Shao Z."/>
        </authorList>
    </citation>
    <scope>NUCLEOTIDE SEQUENCE [LARGE SCALE GENOMIC DNA]</scope>
    <source>
        <strain evidence="3 4">DS-2</strain>
    </source>
</reference>
<feature type="domain" description="Metallo-beta-lactamase" evidence="2">
    <location>
        <begin position="109"/>
        <end position="301"/>
    </location>
</feature>
<dbReference type="Pfam" id="PF12706">
    <property type="entry name" value="Lactamase_B_2"/>
    <property type="match status" value="1"/>
</dbReference>
<name>W7QMM2_9ALTE</name>
<keyword evidence="4" id="KW-1185">Reference proteome</keyword>
<keyword evidence="3" id="KW-0378">Hydrolase</keyword>
<gene>
    <name evidence="3" type="ORF">DS2_08857</name>
</gene>
<accession>W7QMM2</accession>
<dbReference type="PANTHER" id="PTHR15032">
    <property type="entry name" value="N-ACYL-PHOSPHATIDYLETHANOLAMINE-HYDROLYZING PHOSPHOLIPASE D"/>
    <property type="match status" value="1"/>
</dbReference>
<evidence type="ECO:0000259" key="2">
    <source>
        <dbReference type="Pfam" id="PF12706"/>
    </source>
</evidence>
<dbReference type="EMBL" id="ARZY01000014">
    <property type="protein sequence ID" value="EWH10197.1"/>
    <property type="molecule type" value="Genomic_DNA"/>
</dbReference>
<dbReference type="InterPro" id="IPR001279">
    <property type="entry name" value="Metallo-B-lactamas"/>
</dbReference>
<dbReference type="PATRIC" id="fig|1328313.3.peg.1808"/>
<dbReference type="SUPFAM" id="SSF56281">
    <property type="entry name" value="Metallo-hydrolase/oxidoreductase"/>
    <property type="match status" value="1"/>
</dbReference>
<proteinExistence type="predicted"/>
<evidence type="ECO:0000256" key="1">
    <source>
        <dbReference type="SAM" id="SignalP"/>
    </source>
</evidence>
<dbReference type="InterPro" id="IPR036866">
    <property type="entry name" value="RibonucZ/Hydroxyglut_hydro"/>
</dbReference>
<protein>
    <submittedName>
        <fullName evidence="3">Zn-dependent hydrolase of the beta-lactamase fold family protein</fullName>
    </submittedName>
</protein>
<organism evidence="3 4">
    <name type="scientific">Catenovulum agarivorans DS-2</name>
    <dbReference type="NCBI Taxonomy" id="1328313"/>
    <lineage>
        <taxon>Bacteria</taxon>
        <taxon>Pseudomonadati</taxon>
        <taxon>Pseudomonadota</taxon>
        <taxon>Gammaproteobacteria</taxon>
        <taxon>Alteromonadales</taxon>
        <taxon>Alteromonadaceae</taxon>
        <taxon>Catenovulum</taxon>
    </lineage>
</organism>
<dbReference type="eggNOG" id="COG2220">
    <property type="taxonomic scope" value="Bacteria"/>
</dbReference>
<dbReference type="PANTHER" id="PTHR15032:SF4">
    <property type="entry name" value="N-ACYL-PHOSPHATIDYLETHANOLAMINE-HYDROLYZING PHOSPHOLIPASE D"/>
    <property type="match status" value="1"/>
</dbReference>
<dbReference type="Gene3D" id="3.60.15.10">
    <property type="entry name" value="Ribonuclease Z/Hydroxyacylglutathione hydrolase-like"/>
    <property type="match status" value="1"/>
</dbReference>
<dbReference type="GO" id="GO:0005737">
    <property type="term" value="C:cytoplasm"/>
    <property type="evidence" value="ECO:0007669"/>
    <property type="project" value="TreeGrafter"/>
</dbReference>
<dbReference type="Proteomes" id="UP000019276">
    <property type="component" value="Unassembled WGS sequence"/>
</dbReference>
<evidence type="ECO:0000313" key="4">
    <source>
        <dbReference type="Proteomes" id="UP000019276"/>
    </source>
</evidence>